<feature type="compositionally biased region" description="Polar residues" evidence="2">
    <location>
        <begin position="778"/>
        <end position="792"/>
    </location>
</feature>
<dbReference type="Gene3D" id="2.130.10.10">
    <property type="entry name" value="YVTN repeat-like/Quinoprotein amine dehydrogenase"/>
    <property type="match status" value="1"/>
</dbReference>
<feature type="region of interest" description="Disordered" evidence="2">
    <location>
        <begin position="566"/>
        <end position="696"/>
    </location>
</feature>
<keyword evidence="1" id="KW-0863">Zinc-finger</keyword>
<dbReference type="SMART" id="SM00320">
    <property type="entry name" value="WD40"/>
    <property type="match status" value="4"/>
</dbReference>
<feature type="compositionally biased region" description="Polar residues" evidence="2">
    <location>
        <begin position="807"/>
        <end position="816"/>
    </location>
</feature>
<dbReference type="InterPro" id="IPR036322">
    <property type="entry name" value="WD40_repeat_dom_sf"/>
</dbReference>
<dbReference type="PROSITE" id="PS50089">
    <property type="entry name" value="ZF_RING_2"/>
    <property type="match status" value="1"/>
</dbReference>
<proteinExistence type="predicted"/>
<gene>
    <name evidence="4" type="ORF">Tci_063979</name>
</gene>
<feature type="region of interest" description="Disordered" evidence="2">
    <location>
        <begin position="761"/>
        <end position="828"/>
    </location>
</feature>
<feature type="compositionally biased region" description="Polar residues" evidence="2">
    <location>
        <begin position="644"/>
        <end position="668"/>
    </location>
</feature>
<dbReference type="GO" id="GO:0008270">
    <property type="term" value="F:zinc ion binding"/>
    <property type="evidence" value="ECO:0007669"/>
    <property type="project" value="UniProtKB-KW"/>
</dbReference>
<feature type="compositionally biased region" description="Basic and acidic residues" evidence="2">
    <location>
        <begin position="817"/>
        <end position="828"/>
    </location>
</feature>
<dbReference type="InterPro" id="IPR015943">
    <property type="entry name" value="WD40/YVTN_repeat-like_dom_sf"/>
</dbReference>
<organism evidence="4">
    <name type="scientific">Tanacetum cinerariifolium</name>
    <name type="common">Dalmatian daisy</name>
    <name type="synonym">Chrysanthemum cinerariifolium</name>
    <dbReference type="NCBI Taxonomy" id="118510"/>
    <lineage>
        <taxon>Eukaryota</taxon>
        <taxon>Viridiplantae</taxon>
        <taxon>Streptophyta</taxon>
        <taxon>Embryophyta</taxon>
        <taxon>Tracheophyta</taxon>
        <taxon>Spermatophyta</taxon>
        <taxon>Magnoliopsida</taxon>
        <taxon>eudicotyledons</taxon>
        <taxon>Gunneridae</taxon>
        <taxon>Pentapetalae</taxon>
        <taxon>asterids</taxon>
        <taxon>campanulids</taxon>
        <taxon>Asterales</taxon>
        <taxon>Asteraceae</taxon>
        <taxon>Asteroideae</taxon>
        <taxon>Anthemideae</taxon>
        <taxon>Anthemidinae</taxon>
        <taxon>Tanacetum</taxon>
    </lineage>
</organism>
<dbReference type="PANTHER" id="PTHR47820">
    <property type="entry name" value="BNAC05G24000D PROTEIN"/>
    <property type="match status" value="1"/>
</dbReference>
<evidence type="ECO:0000256" key="1">
    <source>
        <dbReference type="PROSITE-ProRule" id="PRU00175"/>
    </source>
</evidence>
<feature type="compositionally biased region" description="Low complexity" evidence="2">
    <location>
        <begin position="27"/>
        <end position="39"/>
    </location>
</feature>
<feature type="compositionally biased region" description="Basic and acidic residues" evidence="2">
    <location>
        <begin position="630"/>
        <end position="640"/>
    </location>
</feature>
<keyword evidence="1" id="KW-0862">Zinc</keyword>
<feature type="domain" description="RING-type" evidence="3">
    <location>
        <begin position="1279"/>
        <end position="1318"/>
    </location>
</feature>
<evidence type="ECO:0000313" key="4">
    <source>
        <dbReference type="EMBL" id="GEU92001.1"/>
    </source>
</evidence>
<reference evidence="4" key="1">
    <citation type="journal article" date="2019" name="Sci. Rep.">
        <title>Draft genome of Tanacetum cinerariifolium, the natural source of mosquito coil.</title>
        <authorList>
            <person name="Yamashiro T."/>
            <person name="Shiraishi A."/>
            <person name="Satake H."/>
            <person name="Nakayama K."/>
        </authorList>
    </citation>
    <scope>NUCLEOTIDE SEQUENCE</scope>
</reference>
<keyword evidence="1" id="KW-0479">Metal-binding</keyword>
<sequence length="1332" mass="150929">MPEDLPGFYYDAEKNRYFPLKSRFPGSSSSSSAAAASTSRPTKPIKAKIGEKKIADKVVKMLHKRELCGNSICYNKKKVNFQEQYRKIQTSKPIIWKYQETEMIANAALEHVWLDIQTPDGLTETEILVTGGSTGLFGFYKLGSAGQLNYDYLQSMPDLVQPLNIETETTSSKSPGLLSNAFGPGAHILMQSRVSCIKISKNYYSQPTDVDSTVSHALIANLGSETSGGSVNLINLSEPFDYGLGIRTLNERMNELSRFKATVWAADISSDGNQAVIGTNIGAALVHTESGRRSWICLSKSDVLSLQFDSSGNVVLCGLRNGAIVTVDTRQKPQDVHDRLPKHEIRFPSLKTIEPSSGRGQKRDKRWFEVRGNVHHSRMMYMPSSVSCLARLKLYDQYFLASSMDGTVRLYDHRLTQKGAVQFYEGNVNSHTRIQIGVDPSERFFMTGGEDFHWRIWSIKSGEMLYEDKFMNSVPSVVCWPRGGPVCNRRDHFPGACCGVIRLIVGVCMAPSQVQINSYMLKRPPTSTASTSYTKDLKIIDADDSKSQDNVDLSWLPNYNDNNNFGTNYNTSSHQNGQQEFDDSWLPTYNDTKRNVTTPPPSKSNNSNRSRKAKIDSDDSWLPSTTIVKNENKNNNHSHDSWLPNYNYNNKNSPTAASRSIKSNQLRITENDSDDSWLPNNGGSEHKKENNHKNLRNNSHWDRACEVAQVQHAKVLKNTPESSRSQQEVSSSKAECIVETDSLGGVSTLLRKWKVLDETINSNHSSSDTNNSKSRSSLTSPNRTSDVSSSADLESCKSHPSMPLACLTSSRGTNHSKATDTQKEKTRVVDTVRKLSIEEEELAASQAATSNLDGQHVVRENRCFPPVTGKNRLIRGRQAFNDFLYAMEQDRLLELESLTQRKPVSKFPNRGRIQASLRVRLIRLGAEPEKEAKSHNKRSVSRTMKTIWDKFSAGVKQGTSASRKVNNNEQETKCHAISEYSVGCNPEREVEVSATTITNNQEKESVTTCDQSTQNPIDHHELKESTIDQSQDIHSSPADFIQPKEDTHYGLNDSIQLHREMELENFHNWISEYSQSQSDYEDEDEEFYYNHDWISEIARPKSDWEYLRQKRHQEMLYMYSYNQDLQQLLQRKSVSSFLSSGERDKLDQLMVSRAQGDSYKQEFVVRESRKQELGGRSTIERHRSEYKDQTTRLSTPAQPRIWSHPAPNYDSNQMTSPSPSLWQNNAPQSSSIEMELIYDLRGYVEQLHQEIIELRKSINMQQLEAEKNKSERISTKRNCYVCYMVQADSFLYRCGHMCTCYTCGLELQYTSGKCPICEAPIVDVVRAYGYDE</sequence>
<dbReference type="SUPFAM" id="SSF50978">
    <property type="entry name" value="WD40 repeat-like"/>
    <property type="match status" value="1"/>
</dbReference>
<evidence type="ECO:0000256" key="2">
    <source>
        <dbReference type="SAM" id="MobiDB-lite"/>
    </source>
</evidence>
<dbReference type="SUPFAM" id="SSF57850">
    <property type="entry name" value="RING/U-box"/>
    <property type="match status" value="1"/>
</dbReference>
<protein>
    <recommendedName>
        <fullName evidence="3">RING-type domain-containing protein</fullName>
    </recommendedName>
</protein>
<feature type="compositionally biased region" description="Low complexity" evidence="2">
    <location>
        <begin position="761"/>
        <end position="777"/>
    </location>
</feature>
<comment type="caution">
    <text evidence="4">The sequence shown here is derived from an EMBL/GenBank/DDBJ whole genome shotgun (WGS) entry which is preliminary data.</text>
</comment>
<dbReference type="Gene3D" id="3.30.40.10">
    <property type="entry name" value="Zinc/RING finger domain, C3HC4 (zinc finger)"/>
    <property type="match status" value="1"/>
</dbReference>
<evidence type="ECO:0000259" key="3">
    <source>
        <dbReference type="PROSITE" id="PS50089"/>
    </source>
</evidence>
<feature type="region of interest" description="Disordered" evidence="2">
    <location>
        <begin position="23"/>
        <end position="43"/>
    </location>
</feature>
<accession>A0A6L2P0D8</accession>
<dbReference type="InterPro" id="IPR013083">
    <property type="entry name" value="Znf_RING/FYVE/PHD"/>
</dbReference>
<dbReference type="InterPro" id="IPR001680">
    <property type="entry name" value="WD40_rpt"/>
</dbReference>
<dbReference type="Pfam" id="PF13920">
    <property type="entry name" value="zf-C3HC4_3"/>
    <property type="match status" value="1"/>
</dbReference>
<dbReference type="PANTHER" id="PTHR47820:SF3">
    <property type="entry name" value="OS07G0499800 PROTEIN"/>
    <property type="match status" value="1"/>
</dbReference>
<dbReference type="EMBL" id="BKCJ010010532">
    <property type="protein sequence ID" value="GEU92001.1"/>
    <property type="molecule type" value="Genomic_DNA"/>
</dbReference>
<name>A0A6L2P0D8_TANCI</name>
<dbReference type="InterPro" id="IPR001841">
    <property type="entry name" value="Znf_RING"/>
</dbReference>
<dbReference type="CDD" id="cd16647">
    <property type="entry name" value="mRING-HC-C3HC5_NEU1"/>
    <property type="match status" value="1"/>
</dbReference>
<dbReference type="Pfam" id="PF00400">
    <property type="entry name" value="WD40"/>
    <property type="match status" value="1"/>
</dbReference>